<dbReference type="WBParaSite" id="nRc.2.0.1.t16121-RA">
    <property type="protein sequence ID" value="nRc.2.0.1.t16121-RA"/>
    <property type="gene ID" value="nRc.2.0.1.g16121"/>
</dbReference>
<protein>
    <submittedName>
        <fullName evidence="2">Uncharacterized protein</fullName>
    </submittedName>
</protein>
<evidence type="ECO:0000313" key="1">
    <source>
        <dbReference type="Proteomes" id="UP000887565"/>
    </source>
</evidence>
<proteinExistence type="predicted"/>
<sequence>MQILPSDSNFAKHKHNPCKHNRKLESSFKSSIRSSEISMSRLTYSSNKQRGSLGFCKITSNFRRQSSSSIDNRDKSTTGCNSDIDFEKSIESINDWQSNFNLSASNACEREQFSAKVYKPAVKPGKNSTFKLSSKAKIFSRSSKMQFSGSRFKIVNKLLITKAKAGRKRGVLINAANFVLLIDKLLENFKI</sequence>
<keyword evidence="1" id="KW-1185">Reference proteome</keyword>
<name>A0A915IQN4_ROMCU</name>
<evidence type="ECO:0000313" key="2">
    <source>
        <dbReference type="WBParaSite" id="nRc.2.0.1.t16121-RA"/>
    </source>
</evidence>
<dbReference type="Proteomes" id="UP000887565">
    <property type="component" value="Unplaced"/>
</dbReference>
<reference evidence="2" key="1">
    <citation type="submission" date="2022-11" db="UniProtKB">
        <authorList>
            <consortium name="WormBaseParasite"/>
        </authorList>
    </citation>
    <scope>IDENTIFICATION</scope>
</reference>
<organism evidence="1 2">
    <name type="scientific">Romanomermis culicivorax</name>
    <name type="common">Nematode worm</name>
    <dbReference type="NCBI Taxonomy" id="13658"/>
    <lineage>
        <taxon>Eukaryota</taxon>
        <taxon>Metazoa</taxon>
        <taxon>Ecdysozoa</taxon>
        <taxon>Nematoda</taxon>
        <taxon>Enoplea</taxon>
        <taxon>Dorylaimia</taxon>
        <taxon>Mermithida</taxon>
        <taxon>Mermithoidea</taxon>
        <taxon>Mermithidae</taxon>
        <taxon>Romanomermis</taxon>
    </lineage>
</organism>
<accession>A0A915IQN4</accession>
<dbReference type="AlphaFoldDB" id="A0A915IQN4"/>